<evidence type="ECO:0000313" key="1">
    <source>
        <dbReference type="EMBL" id="MDQ4215272.1"/>
    </source>
</evidence>
<name>A0ABU0XKC7_9MICO</name>
<reference evidence="1 2" key="1">
    <citation type="submission" date="2023-08" db="EMBL/GenBank/DDBJ databases">
        <title>Microbacterium sp. nov., isolated from a waste landfill.</title>
        <authorList>
            <person name="Wen W."/>
        </authorList>
    </citation>
    <scope>NUCLEOTIDE SEQUENCE [LARGE SCALE GENOMIC DNA]</scope>
    <source>
        <strain evidence="1 2">ASV81</strain>
    </source>
</reference>
<dbReference type="RefSeq" id="WP_308490226.1">
    <property type="nucleotide sequence ID" value="NZ_JAVFCB010000009.1"/>
</dbReference>
<accession>A0ABU0XKC7</accession>
<keyword evidence="2" id="KW-1185">Reference proteome</keyword>
<comment type="caution">
    <text evidence="1">The sequence shown here is derived from an EMBL/GenBank/DDBJ whole genome shotgun (WGS) entry which is preliminary data.</text>
</comment>
<evidence type="ECO:0000313" key="2">
    <source>
        <dbReference type="Proteomes" id="UP001230289"/>
    </source>
</evidence>
<gene>
    <name evidence="1" type="ORF">RBR11_15245</name>
</gene>
<protein>
    <submittedName>
        <fullName evidence="1">Uncharacterized protein</fullName>
    </submittedName>
</protein>
<dbReference type="EMBL" id="JAVFCB010000009">
    <property type="protein sequence ID" value="MDQ4215272.1"/>
    <property type="molecule type" value="Genomic_DNA"/>
</dbReference>
<proteinExistence type="predicted"/>
<dbReference type="Proteomes" id="UP001230289">
    <property type="component" value="Unassembled WGS sequence"/>
</dbReference>
<organism evidence="1 2">
    <name type="scientific">Microbacterium capsulatum</name>
    <dbReference type="NCBI Taxonomy" id="3041921"/>
    <lineage>
        <taxon>Bacteria</taxon>
        <taxon>Bacillati</taxon>
        <taxon>Actinomycetota</taxon>
        <taxon>Actinomycetes</taxon>
        <taxon>Micrococcales</taxon>
        <taxon>Microbacteriaceae</taxon>
        <taxon>Microbacterium</taxon>
    </lineage>
</organism>
<sequence>MDPELKLCFDALGKDASIWDEAGNTLETASRTIDGVDVYRGAFSFGALEVADQYAQLHTQVVQLLTDGAREVRAGATALRAVRDDFQRFEDISKSEYYKMWQPAE</sequence>